<evidence type="ECO:0000256" key="1">
    <source>
        <dbReference type="ARBA" id="ARBA00022617"/>
    </source>
</evidence>
<proteinExistence type="inferred from homology"/>
<evidence type="ECO:0000313" key="9">
    <source>
        <dbReference type="Proteomes" id="UP001160483"/>
    </source>
</evidence>
<keyword evidence="5" id="KW-0812">Transmembrane</keyword>
<evidence type="ECO:0000256" key="5">
    <source>
        <dbReference type="RuleBase" id="RU362121"/>
    </source>
</evidence>
<dbReference type="InterPro" id="IPR050668">
    <property type="entry name" value="Cytochrome_b5"/>
</dbReference>
<dbReference type="Gene3D" id="1.20.1280.50">
    <property type="match status" value="1"/>
</dbReference>
<dbReference type="Gene3D" id="3.10.120.10">
    <property type="entry name" value="Cytochrome b5-like heme/steroid binding domain"/>
    <property type="match status" value="1"/>
</dbReference>
<gene>
    <name evidence="8" type="ORF">PBS003_LOCUS7474</name>
</gene>
<keyword evidence="2 5" id="KW-0479">Metal-binding</keyword>
<dbReference type="EMBL" id="CAKKTJ010000326">
    <property type="protein sequence ID" value="CAH0480860.1"/>
    <property type="molecule type" value="Genomic_DNA"/>
</dbReference>
<keyword evidence="5" id="KW-1133">Transmembrane helix</keyword>
<evidence type="ECO:0000313" key="8">
    <source>
        <dbReference type="EMBL" id="CAH0480860.1"/>
    </source>
</evidence>
<comment type="caution">
    <text evidence="5">Lacks conserved residue(s) required for the propagation of feature annotation.</text>
</comment>
<dbReference type="InterPro" id="IPR036047">
    <property type="entry name" value="F-box-like_dom_sf"/>
</dbReference>
<keyword evidence="3 5" id="KW-0408">Iron</keyword>
<feature type="transmembrane region" description="Helical" evidence="5">
    <location>
        <begin position="61"/>
        <end position="79"/>
    </location>
</feature>
<dbReference type="AlphaFoldDB" id="A0AAU9L5W0"/>
<dbReference type="GO" id="GO:0016020">
    <property type="term" value="C:membrane"/>
    <property type="evidence" value="ECO:0007669"/>
    <property type="project" value="TreeGrafter"/>
</dbReference>
<dbReference type="SUPFAM" id="SSF55856">
    <property type="entry name" value="Cytochrome b5-like heme/steroid binding domain"/>
    <property type="match status" value="1"/>
</dbReference>
<dbReference type="InterPro" id="IPR001199">
    <property type="entry name" value="Cyt_B5-like_heme/steroid-bd"/>
</dbReference>
<feature type="transmembrane region" description="Helical" evidence="5">
    <location>
        <begin position="19"/>
        <end position="41"/>
    </location>
</feature>
<dbReference type="SMART" id="SM01117">
    <property type="entry name" value="Cyt-b5"/>
    <property type="match status" value="1"/>
</dbReference>
<evidence type="ECO:0000259" key="7">
    <source>
        <dbReference type="PROSITE" id="PS50255"/>
    </source>
</evidence>
<keyword evidence="1 5" id="KW-0349">Heme</keyword>
<keyword evidence="5" id="KW-0472">Membrane</keyword>
<dbReference type="PROSITE" id="PS50181">
    <property type="entry name" value="FBOX"/>
    <property type="match status" value="1"/>
</dbReference>
<sequence>MTSSGCIAAVSTGNRVAQFIVFTSAFSVLYQVFINSATYISPSTVSPLDASYGKSRDSRRFTSSDITAFLLFLGLFGLLQHKKKQEMEFHIRAKKKQSAKLVQSQQIRLQTDNFKAPGAFMTILPRDVLYELLLFLSPKDLATCPLVCKDWNHDVGDSAEMLWRHVFQRDFSEAGDRFAMVFPIHCWRFFYFRHHLSRAVELSRLFEITDGRKCVVIKGQVYDVTDFLKLHPGGPHVLGDAVGTDATVIWEQFQHSNEAKESMQQFLVWDTVLARPESEKLHGNLKSVMIQWQKMSWTLTHSHCFGRMAPRFANALFRFHSRYVTSKKAKCLHE</sequence>
<dbReference type="InterPro" id="IPR036400">
    <property type="entry name" value="Cyt_B5-like_heme/steroid_sf"/>
</dbReference>
<feature type="domain" description="F-box" evidence="6">
    <location>
        <begin position="118"/>
        <end position="166"/>
    </location>
</feature>
<reference evidence="8" key="1">
    <citation type="submission" date="2021-11" db="EMBL/GenBank/DDBJ databases">
        <authorList>
            <person name="Islam A."/>
            <person name="Islam S."/>
            <person name="Flora M.S."/>
            <person name="Rahman M."/>
            <person name="Ziaur R.M."/>
            <person name="Epstein J.H."/>
            <person name="Hassan M."/>
            <person name="Klassen M."/>
            <person name="Woodard K."/>
            <person name="Webb A."/>
            <person name="Webby R.J."/>
            <person name="El Zowalaty M.E."/>
        </authorList>
    </citation>
    <scope>NUCLEOTIDE SEQUENCE</scope>
    <source>
        <strain evidence="8">Pbs3</strain>
    </source>
</reference>
<evidence type="ECO:0008006" key="10">
    <source>
        <dbReference type="Google" id="ProtNLM"/>
    </source>
</evidence>
<dbReference type="PRINTS" id="PR00363">
    <property type="entry name" value="CYTOCHROMEB5"/>
</dbReference>
<dbReference type="PANTHER" id="PTHR19359:SF25">
    <property type="entry name" value="CYTOCHROME B5 HEME-BINDING DOMAIN-CONTAINING PROTEIN"/>
    <property type="match status" value="1"/>
</dbReference>
<dbReference type="InterPro" id="IPR001810">
    <property type="entry name" value="F-box_dom"/>
</dbReference>
<comment type="caution">
    <text evidence="8">The sequence shown here is derived from an EMBL/GenBank/DDBJ whole genome shotgun (WGS) entry which is preliminary data.</text>
</comment>
<dbReference type="GO" id="GO:0020037">
    <property type="term" value="F:heme binding"/>
    <property type="evidence" value="ECO:0007669"/>
    <property type="project" value="UniProtKB-UniRule"/>
</dbReference>
<dbReference type="SUPFAM" id="SSF81383">
    <property type="entry name" value="F-box domain"/>
    <property type="match status" value="1"/>
</dbReference>
<dbReference type="Pfam" id="PF00173">
    <property type="entry name" value="Cyt-b5"/>
    <property type="match status" value="1"/>
</dbReference>
<dbReference type="PANTHER" id="PTHR19359">
    <property type="entry name" value="CYTOCHROME B5"/>
    <property type="match status" value="1"/>
</dbReference>
<accession>A0AAU9L5W0</accession>
<dbReference type="InterPro" id="IPR018506">
    <property type="entry name" value="Cyt_B5_heme-BS"/>
</dbReference>
<dbReference type="GO" id="GO:0046872">
    <property type="term" value="F:metal ion binding"/>
    <property type="evidence" value="ECO:0007669"/>
    <property type="project" value="UniProtKB-UniRule"/>
</dbReference>
<comment type="similarity">
    <text evidence="4 5">Belongs to the cytochrome b5 family.</text>
</comment>
<evidence type="ECO:0000256" key="2">
    <source>
        <dbReference type="ARBA" id="ARBA00022723"/>
    </source>
</evidence>
<evidence type="ECO:0000259" key="6">
    <source>
        <dbReference type="PROSITE" id="PS50181"/>
    </source>
</evidence>
<dbReference type="Proteomes" id="UP001160483">
    <property type="component" value="Unassembled WGS sequence"/>
</dbReference>
<feature type="domain" description="Cytochrome b5 heme-binding" evidence="7">
    <location>
        <begin position="215"/>
        <end position="272"/>
    </location>
</feature>
<name>A0AAU9L5W0_9STRA</name>
<dbReference type="PROSITE" id="PS50255">
    <property type="entry name" value="CYTOCHROME_B5_2"/>
    <property type="match status" value="1"/>
</dbReference>
<evidence type="ECO:0000256" key="4">
    <source>
        <dbReference type="ARBA" id="ARBA00038168"/>
    </source>
</evidence>
<dbReference type="PROSITE" id="PS00191">
    <property type="entry name" value="CYTOCHROME_B5_1"/>
    <property type="match status" value="1"/>
</dbReference>
<organism evidence="8 9">
    <name type="scientific">Peronospora belbahrii</name>
    <dbReference type="NCBI Taxonomy" id="622444"/>
    <lineage>
        <taxon>Eukaryota</taxon>
        <taxon>Sar</taxon>
        <taxon>Stramenopiles</taxon>
        <taxon>Oomycota</taxon>
        <taxon>Peronosporomycetes</taxon>
        <taxon>Peronosporales</taxon>
        <taxon>Peronosporaceae</taxon>
        <taxon>Peronospora</taxon>
    </lineage>
</organism>
<dbReference type="Pfam" id="PF12937">
    <property type="entry name" value="F-box-like"/>
    <property type="match status" value="1"/>
</dbReference>
<protein>
    <recommendedName>
        <fullName evidence="10">Cytochrome b5 heme-binding domain-containing protein</fullName>
    </recommendedName>
</protein>
<evidence type="ECO:0000256" key="3">
    <source>
        <dbReference type="ARBA" id="ARBA00023004"/>
    </source>
</evidence>